<dbReference type="EMBL" id="LAZR01036121">
    <property type="protein sequence ID" value="KKL25692.1"/>
    <property type="molecule type" value="Genomic_DNA"/>
</dbReference>
<organism evidence="1">
    <name type="scientific">marine sediment metagenome</name>
    <dbReference type="NCBI Taxonomy" id="412755"/>
    <lineage>
        <taxon>unclassified sequences</taxon>
        <taxon>metagenomes</taxon>
        <taxon>ecological metagenomes</taxon>
    </lineage>
</organism>
<gene>
    <name evidence="1" type="ORF">LCGC14_2402730</name>
</gene>
<feature type="non-terminal residue" evidence="1">
    <location>
        <position position="187"/>
    </location>
</feature>
<comment type="caution">
    <text evidence="1">The sequence shown here is derived from an EMBL/GenBank/DDBJ whole genome shotgun (WGS) entry which is preliminary data.</text>
</comment>
<protein>
    <submittedName>
        <fullName evidence="1">Uncharacterized protein</fullName>
    </submittedName>
</protein>
<reference evidence="1" key="1">
    <citation type="journal article" date="2015" name="Nature">
        <title>Complex archaea that bridge the gap between prokaryotes and eukaryotes.</title>
        <authorList>
            <person name="Spang A."/>
            <person name="Saw J.H."/>
            <person name="Jorgensen S.L."/>
            <person name="Zaremba-Niedzwiedzka K."/>
            <person name="Martijn J."/>
            <person name="Lind A.E."/>
            <person name="van Eijk R."/>
            <person name="Schleper C."/>
            <person name="Guy L."/>
            <person name="Ettema T.J."/>
        </authorList>
    </citation>
    <scope>NUCLEOTIDE SEQUENCE</scope>
</reference>
<proteinExistence type="predicted"/>
<dbReference type="AlphaFoldDB" id="A0A0F9CGZ5"/>
<evidence type="ECO:0000313" key="1">
    <source>
        <dbReference type="EMBL" id="KKL25692.1"/>
    </source>
</evidence>
<sequence>MPHLKKEPDCSMDNFQATQIGQHAKQQFTLHPHGKVLAAFSNIIYLLDASKEISWIADLSSPMHRRCLQIFYLKSDFHAGINYFIEQEVIHLGPTVRIDLSKAQVWAPVECDLSERMTIQIVKDRILSAFYTILDAASPRGLGVFLSDIIALSTGYSSFELRDRDNLIETIAGPILKKITIAVTQSD</sequence>
<name>A0A0F9CGZ5_9ZZZZ</name>
<accession>A0A0F9CGZ5</accession>